<dbReference type="InterPro" id="IPR012910">
    <property type="entry name" value="Plug_dom"/>
</dbReference>
<keyword evidence="6" id="KW-0732">Signal</keyword>
<dbReference type="Gene3D" id="2.40.170.20">
    <property type="entry name" value="TonB-dependent receptor, beta-barrel domain"/>
    <property type="match status" value="1"/>
</dbReference>
<feature type="domain" description="TonB-dependent receptor-like beta-barrel" evidence="7">
    <location>
        <begin position="408"/>
        <end position="988"/>
    </location>
</feature>
<evidence type="ECO:0000256" key="2">
    <source>
        <dbReference type="ARBA" id="ARBA00009810"/>
    </source>
</evidence>
<dbReference type="InterPro" id="IPR010104">
    <property type="entry name" value="TonB_rcpt_bac"/>
</dbReference>
<proteinExistence type="inferred from homology"/>
<evidence type="ECO:0000259" key="8">
    <source>
        <dbReference type="Pfam" id="PF07715"/>
    </source>
</evidence>
<evidence type="ECO:0000256" key="3">
    <source>
        <dbReference type="ARBA" id="ARBA00023136"/>
    </source>
</evidence>
<dbReference type="Pfam" id="PF07715">
    <property type="entry name" value="Plug"/>
    <property type="match status" value="1"/>
</dbReference>
<keyword evidence="10" id="KW-1185">Reference proteome</keyword>
<dbReference type="NCBIfam" id="TIGR01782">
    <property type="entry name" value="TonB-Xanth-Caul"/>
    <property type="match status" value="1"/>
</dbReference>
<dbReference type="PANTHER" id="PTHR40980">
    <property type="entry name" value="PLUG DOMAIN-CONTAINING PROTEIN"/>
    <property type="match status" value="1"/>
</dbReference>
<evidence type="ECO:0000256" key="1">
    <source>
        <dbReference type="ARBA" id="ARBA00004442"/>
    </source>
</evidence>
<feature type="domain" description="TonB-dependent receptor plug" evidence="8">
    <location>
        <begin position="72"/>
        <end position="181"/>
    </location>
</feature>
<sequence length="1023" mass="111408">MRQFQRTALSIAAAQAALFWSAAAMAQSTPPASPDAAASPAASGNSKSPMALETVVIKGQRAALASAQKIKQNSDEIVDSIVADDIGKLPDRSVTEVLQRIVGVAIDRTMAKGDPEHFSIEGSGITIRGLTFVRSELNGRDAFSANGGRSLNFEDVPPELMAGVDVYKNPSAEQIEGSIGGLVNLRTAMPFDFDGMKAAVSVQDSYSVLRRKSSPSVSGMFSNRWKTDVGDFGLLVDLAHSESALRTDAFQVEPYYPRSDVVAGQTVWIPKGSQWRTLEFDRKRDGQYLALQWKNEKFASDVTYFRSKYKMTWNENAIFAQSTPYNITVDPGATYDANGALVKGTLRDAADGGINFGADTRVATRNSSTQDLAWKFTWHASDRWTFRSDLQFVKAETSSLDSTVATGVQMAKENIDLSGGVPRLSFDAADRAALADPSSYYWAFTMEHMDKSVANEKSWKGDALFKFEDPVLIDLRFGVRLTDRDALTQNSNPGYNWAAITQPWQVGWNISGLAKLGDPRFSGNTNLHAFNNFFNNNTSVPSLVFPNTSTASGFPDSYTALHKYHDILCAEQTAAQGWGSCDAWKAATFGTDPAGTNDQRERTQAAFSQLRFGFDDWKLPVDGNVGLRLVHTDATAHGYTVFTSNVPTPPSGSSLAGSPVPIIPAFAEAQNFSNAYTNALPSLNLRLKASDKLQFRFGFATSMSRPDFSQLQAYTSLTQTVDKHTVANPDGSTSIVIDAVHQTGTASGNPMLKPITAQNTDLTAEWYFDRTGSFTVAAFNKQMHDIIINQTYVKQLMDVNGKPQDFTVTGPVNGANGTARGVELAFQQYFDKLPGWMSGFGVSANYTFVDSHQSLYNPVNQAYCSGGDGTAANLNLNLNGCDVNGRTFGDLPLANMSRHSYNLAFLYDQGPISARIAYSWRSKYLQAVNVNGTQGTDGTDTNPASSTVGQHNVAWGLPVWADAYGQMDASIFYKVTDKFTIGLEGRNLTDSTYKQLMDQHIGMKGRAWFAVGPSYSVQASYSF</sequence>
<gene>
    <name evidence="9" type="ORF">PRZ01_17890</name>
</gene>
<keyword evidence="9" id="KW-0675">Receptor</keyword>
<comment type="similarity">
    <text evidence="2 5">Belongs to the TonB-dependent receptor family.</text>
</comment>
<evidence type="ECO:0000256" key="4">
    <source>
        <dbReference type="ARBA" id="ARBA00023237"/>
    </source>
</evidence>
<reference evidence="9 10" key="1">
    <citation type="submission" date="2022-10" db="EMBL/GenBank/DDBJ databases">
        <title>paucibacter sp. hw8 Genome sequencing.</title>
        <authorList>
            <person name="Park S."/>
        </authorList>
    </citation>
    <scope>NUCLEOTIDE SEQUENCE [LARGE SCALE GENOMIC DNA]</scope>
    <source>
        <strain evidence="10">hw8</strain>
    </source>
</reference>
<evidence type="ECO:0000313" key="9">
    <source>
        <dbReference type="EMBL" id="MDC8787066.1"/>
    </source>
</evidence>
<dbReference type="PANTHER" id="PTHR40980:SF3">
    <property type="entry name" value="TONB-DEPENDENT RECEPTOR-LIKE BETA-BARREL DOMAIN-CONTAINING PROTEIN"/>
    <property type="match status" value="1"/>
</dbReference>
<comment type="caution">
    <text evidence="9">The sequence shown here is derived from an EMBL/GenBank/DDBJ whole genome shotgun (WGS) entry which is preliminary data.</text>
</comment>
<evidence type="ECO:0000313" key="10">
    <source>
        <dbReference type="Proteomes" id="UP001219862"/>
    </source>
</evidence>
<feature type="chain" id="PRO_5045447700" evidence="6">
    <location>
        <begin position="27"/>
        <end position="1023"/>
    </location>
</feature>
<keyword evidence="5" id="KW-0798">TonB box</keyword>
<dbReference type="InterPro" id="IPR000531">
    <property type="entry name" value="Beta-barrel_TonB"/>
</dbReference>
<dbReference type="SUPFAM" id="SSF56935">
    <property type="entry name" value="Porins"/>
    <property type="match status" value="1"/>
</dbReference>
<dbReference type="Proteomes" id="UP001219862">
    <property type="component" value="Unassembled WGS sequence"/>
</dbReference>
<name>A0ABT5KWA6_9BURK</name>
<dbReference type="Gene3D" id="2.170.130.10">
    <property type="entry name" value="TonB-dependent receptor, plug domain"/>
    <property type="match status" value="1"/>
</dbReference>
<keyword evidence="4" id="KW-0998">Cell outer membrane</keyword>
<dbReference type="InterPro" id="IPR037066">
    <property type="entry name" value="Plug_dom_sf"/>
</dbReference>
<dbReference type="Pfam" id="PF00593">
    <property type="entry name" value="TonB_dep_Rec_b-barrel"/>
    <property type="match status" value="1"/>
</dbReference>
<protein>
    <submittedName>
        <fullName evidence="9">TonB-dependent receptor</fullName>
    </submittedName>
</protein>
<accession>A0ABT5KWA6</accession>
<dbReference type="EMBL" id="JAQQXS010000020">
    <property type="protein sequence ID" value="MDC8787066.1"/>
    <property type="molecule type" value="Genomic_DNA"/>
</dbReference>
<comment type="subcellular location">
    <subcellularLocation>
        <location evidence="1 5">Cell outer membrane</location>
    </subcellularLocation>
</comment>
<evidence type="ECO:0000259" key="7">
    <source>
        <dbReference type="Pfam" id="PF00593"/>
    </source>
</evidence>
<keyword evidence="3 5" id="KW-0472">Membrane</keyword>
<dbReference type="InterPro" id="IPR036942">
    <property type="entry name" value="Beta-barrel_TonB_sf"/>
</dbReference>
<feature type="signal peptide" evidence="6">
    <location>
        <begin position="1"/>
        <end position="26"/>
    </location>
</feature>
<evidence type="ECO:0000256" key="6">
    <source>
        <dbReference type="SAM" id="SignalP"/>
    </source>
</evidence>
<evidence type="ECO:0000256" key="5">
    <source>
        <dbReference type="RuleBase" id="RU003357"/>
    </source>
</evidence>
<organism evidence="9 10">
    <name type="scientific">Roseateles koreensis</name>
    <dbReference type="NCBI Taxonomy" id="2987526"/>
    <lineage>
        <taxon>Bacteria</taxon>
        <taxon>Pseudomonadati</taxon>
        <taxon>Pseudomonadota</taxon>
        <taxon>Betaproteobacteria</taxon>
        <taxon>Burkholderiales</taxon>
        <taxon>Sphaerotilaceae</taxon>
        <taxon>Roseateles</taxon>
    </lineage>
</organism>